<feature type="domain" description="RRM" evidence="2">
    <location>
        <begin position="295"/>
        <end position="357"/>
    </location>
</feature>
<comment type="caution">
    <text evidence="3">The sequence shown here is derived from an EMBL/GenBank/DDBJ whole genome shotgun (WGS) entry which is preliminary data.</text>
</comment>
<proteinExistence type="predicted"/>
<dbReference type="Gene3D" id="3.30.70.330">
    <property type="match status" value="1"/>
</dbReference>
<dbReference type="SUPFAM" id="SSF54928">
    <property type="entry name" value="RNA-binding domain, RBD"/>
    <property type="match status" value="1"/>
</dbReference>
<keyword evidence="1" id="KW-0694">RNA-binding</keyword>
<evidence type="ECO:0000259" key="2">
    <source>
        <dbReference type="Pfam" id="PF00076"/>
    </source>
</evidence>
<dbReference type="AlphaFoldDB" id="A0AAV4UFG5"/>
<organism evidence="3 4">
    <name type="scientific">Caerostris darwini</name>
    <dbReference type="NCBI Taxonomy" id="1538125"/>
    <lineage>
        <taxon>Eukaryota</taxon>
        <taxon>Metazoa</taxon>
        <taxon>Ecdysozoa</taxon>
        <taxon>Arthropoda</taxon>
        <taxon>Chelicerata</taxon>
        <taxon>Arachnida</taxon>
        <taxon>Araneae</taxon>
        <taxon>Araneomorphae</taxon>
        <taxon>Entelegynae</taxon>
        <taxon>Araneoidea</taxon>
        <taxon>Araneidae</taxon>
        <taxon>Caerostris</taxon>
    </lineage>
</organism>
<protein>
    <recommendedName>
        <fullName evidence="2">RRM domain-containing protein</fullName>
    </recommendedName>
</protein>
<evidence type="ECO:0000256" key="1">
    <source>
        <dbReference type="ARBA" id="ARBA00022884"/>
    </source>
</evidence>
<keyword evidence="4" id="KW-1185">Reference proteome</keyword>
<sequence>MTLKIFKQKEILNFIKITRFLKKALTSNFLSKLNSLSNIWNHKNCKVISIMLDIKEAVAVTEFIVKKFQKINIYHRLEFPLTTPPKKRRKLVSSDSPRIEENKDISKSSDIFPKQISSSERHADDAKIKRNQKKIASLTSKMTKQKFVVMSTKDLRRCKRNFCNIRETNIPPKFDDGFCSALKSATKLSVFFKGCVNLVQTSKFYAIEDIDLVMKRVVRCGKVVSILDHWKTVGSSRRWNGAMITYKDPEDCKKVFKEMFLHQLPGVQTIYIPHHLMLIGRLENQYIRGNFGSSILIGGINPKAPRDKLNRELEQYGDIISSRWKTKDRSVCCEVTYPHVVEAIAAALALDGKCFARNMLTTRLKMRKREKQLHMMVCGHCF</sequence>
<evidence type="ECO:0000313" key="4">
    <source>
        <dbReference type="Proteomes" id="UP001054837"/>
    </source>
</evidence>
<gene>
    <name evidence="3" type="primary">AVEN_145113_1</name>
    <name evidence="3" type="ORF">CDAR_220492</name>
</gene>
<dbReference type="InterPro" id="IPR035979">
    <property type="entry name" value="RBD_domain_sf"/>
</dbReference>
<reference evidence="3 4" key="1">
    <citation type="submission" date="2021-06" db="EMBL/GenBank/DDBJ databases">
        <title>Caerostris darwini draft genome.</title>
        <authorList>
            <person name="Kono N."/>
            <person name="Arakawa K."/>
        </authorList>
    </citation>
    <scope>NUCLEOTIDE SEQUENCE [LARGE SCALE GENOMIC DNA]</scope>
</reference>
<dbReference type="InterPro" id="IPR000504">
    <property type="entry name" value="RRM_dom"/>
</dbReference>
<dbReference type="GO" id="GO:0003723">
    <property type="term" value="F:RNA binding"/>
    <property type="evidence" value="ECO:0007669"/>
    <property type="project" value="UniProtKB-KW"/>
</dbReference>
<dbReference type="Proteomes" id="UP001054837">
    <property type="component" value="Unassembled WGS sequence"/>
</dbReference>
<name>A0AAV4UFG5_9ARAC</name>
<dbReference type="InterPro" id="IPR012677">
    <property type="entry name" value="Nucleotide-bd_a/b_plait_sf"/>
</dbReference>
<dbReference type="CDD" id="cd00590">
    <property type="entry name" value="RRM_SF"/>
    <property type="match status" value="1"/>
</dbReference>
<dbReference type="EMBL" id="BPLQ01011204">
    <property type="protein sequence ID" value="GIY56562.1"/>
    <property type="molecule type" value="Genomic_DNA"/>
</dbReference>
<evidence type="ECO:0000313" key="3">
    <source>
        <dbReference type="EMBL" id="GIY56562.1"/>
    </source>
</evidence>
<dbReference type="Pfam" id="PF00076">
    <property type="entry name" value="RRM_1"/>
    <property type="match status" value="1"/>
</dbReference>
<accession>A0AAV4UFG5</accession>